<dbReference type="Pfam" id="PF23704">
    <property type="entry name" value="WHD_GTF3C1_N"/>
    <property type="match status" value="1"/>
</dbReference>
<evidence type="ECO:0000256" key="2">
    <source>
        <dbReference type="ARBA" id="ARBA00022553"/>
    </source>
</evidence>
<feature type="domain" description="DUF7647" evidence="12">
    <location>
        <begin position="698"/>
        <end position="864"/>
    </location>
</feature>
<evidence type="ECO:0000259" key="7">
    <source>
        <dbReference type="Pfam" id="PF04182"/>
    </source>
</evidence>
<dbReference type="InterPro" id="IPR036388">
    <property type="entry name" value="WH-like_DNA-bd_sf"/>
</dbReference>
<name>A0A2Z6MTE6_TRISU</name>
<feature type="domain" description="DUF7599" evidence="10">
    <location>
        <begin position="212"/>
        <end position="295"/>
    </location>
</feature>
<feature type="domain" description="General transcription factor 3C polypeptide 1 winged-helix" evidence="8">
    <location>
        <begin position="1"/>
        <end position="87"/>
    </location>
</feature>
<protein>
    <submittedName>
        <fullName evidence="13">Uncharacterized protein</fullName>
    </submittedName>
</protein>
<dbReference type="InterPro" id="IPR056064">
    <property type="entry name" value="DUF7647"/>
</dbReference>
<feature type="region of interest" description="Disordered" evidence="6">
    <location>
        <begin position="875"/>
        <end position="905"/>
    </location>
</feature>
<evidence type="ECO:0000259" key="8">
    <source>
        <dbReference type="Pfam" id="PF23704"/>
    </source>
</evidence>
<dbReference type="Pfam" id="PF24538">
    <property type="entry name" value="DUF7599"/>
    <property type="match status" value="1"/>
</dbReference>
<evidence type="ECO:0000259" key="9">
    <source>
        <dbReference type="Pfam" id="PF24101"/>
    </source>
</evidence>
<feature type="region of interest" description="Disordered" evidence="6">
    <location>
        <begin position="1324"/>
        <end position="1357"/>
    </location>
</feature>
<accession>A0A2Z6MTE6</accession>
<dbReference type="PANTHER" id="PTHR15180">
    <property type="entry name" value="GENERAL TRANSCRIPTION FACTOR 3C POLYPEPTIDE 1"/>
    <property type="match status" value="1"/>
</dbReference>
<dbReference type="SUPFAM" id="SSF46785">
    <property type="entry name" value="Winged helix' DNA-binding domain"/>
    <property type="match status" value="1"/>
</dbReference>
<dbReference type="GO" id="GO:0006384">
    <property type="term" value="P:transcription initiation at RNA polymerase III promoter"/>
    <property type="evidence" value="ECO:0007669"/>
    <property type="project" value="InterPro"/>
</dbReference>
<dbReference type="InterPro" id="IPR036390">
    <property type="entry name" value="WH_DNA-bd_sf"/>
</dbReference>
<evidence type="ECO:0000259" key="12">
    <source>
        <dbReference type="Pfam" id="PF24658"/>
    </source>
</evidence>
<dbReference type="CDD" id="cd16169">
    <property type="entry name" value="Tau138_eWH"/>
    <property type="match status" value="1"/>
</dbReference>
<evidence type="ECO:0000259" key="11">
    <source>
        <dbReference type="Pfam" id="PF24657"/>
    </source>
</evidence>
<dbReference type="InterPro" id="IPR056020">
    <property type="entry name" value="DUF7599"/>
</dbReference>
<dbReference type="Pfam" id="PF24658">
    <property type="entry name" value="DUF7647"/>
    <property type="match status" value="1"/>
</dbReference>
<gene>
    <name evidence="13" type="ORF">TSUD_227550</name>
</gene>
<dbReference type="GO" id="GO:0042791">
    <property type="term" value="P:5S class rRNA transcription by RNA polymerase III"/>
    <property type="evidence" value="ECO:0007669"/>
    <property type="project" value="TreeGrafter"/>
</dbReference>
<keyword evidence="4" id="KW-0804">Transcription</keyword>
<evidence type="ECO:0000313" key="14">
    <source>
        <dbReference type="Proteomes" id="UP000242715"/>
    </source>
</evidence>
<keyword evidence="14" id="KW-1185">Reference proteome</keyword>
<reference evidence="14" key="1">
    <citation type="journal article" date="2017" name="Front. Plant Sci.">
        <title>Climate Clever Clovers: New Paradigm to Reduce the Environmental Footprint of Ruminants by Breeding Low Methanogenic Forages Utilizing Haplotype Variation.</title>
        <authorList>
            <person name="Kaur P."/>
            <person name="Appels R."/>
            <person name="Bayer P.E."/>
            <person name="Keeble-Gagnere G."/>
            <person name="Wang J."/>
            <person name="Hirakawa H."/>
            <person name="Shirasawa K."/>
            <person name="Vercoe P."/>
            <person name="Stefanova K."/>
            <person name="Durmic Z."/>
            <person name="Nichols P."/>
            <person name="Revell C."/>
            <person name="Isobe S.N."/>
            <person name="Edwards D."/>
            <person name="Erskine W."/>
        </authorList>
    </citation>
    <scope>NUCLEOTIDE SEQUENCE [LARGE SCALE GENOMIC DNA]</scope>
    <source>
        <strain evidence="14">cv. Daliak</strain>
    </source>
</reference>
<dbReference type="GO" id="GO:0005634">
    <property type="term" value="C:nucleus"/>
    <property type="evidence" value="ECO:0007669"/>
    <property type="project" value="UniProtKB-SubCell"/>
</dbReference>
<organism evidence="13 14">
    <name type="scientific">Trifolium subterraneum</name>
    <name type="common">Subterranean clover</name>
    <dbReference type="NCBI Taxonomy" id="3900"/>
    <lineage>
        <taxon>Eukaryota</taxon>
        <taxon>Viridiplantae</taxon>
        <taxon>Streptophyta</taxon>
        <taxon>Embryophyta</taxon>
        <taxon>Tracheophyta</taxon>
        <taxon>Spermatophyta</taxon>
        <taxon>Magnoliopsida</taxon>
        <taxon>eudicotyledons</taxon>
        <taxon>Gunneridae</taxon>
        <taxon>Pentapetalae</taxon>
        <taxon>rosids</taxon>
        <taxon>fabids</taxon>
        <taxon>Fabales</taxon>
        <taxon>Fabaceae</taxon>
        <taxon>Papilionoideae</taxon>
        <taxon>50 kb inversion clade</taxon>
        <taxon>NPAAA clade</taxon>
        <taxon>Hologalegina</taxon>
        <taxon>IRL clade</taxon>
        <taxon>Trifolieae</taxon>
        <taxon>Trifolium</taxon>
    </lineage>
</organism>
<dbReference type="Pfam" id="PF24101">
    <property type="entry name" value="WHD_GTF3C1"/>
    <property type="match status" value="1"/>
</dbReference>
<feature type="domain" description="GTF3C1 extended winged-helix" evidence="9">
    <location>
        <begin position="510"/>
        <end position="616"/>
    </location>
</feature>
<dbReference type="Pfam" id="PF04182">
    <property type="entry name" value="B-block_TFIIIC"/>
    <property type="match status" value="1"/>
</dbReference>
<dbReference type="InterPro" id="IPR056428">
    <property type="entry name" value="WH_GTF3C1"/>
</dbReference>
<sequence length="1757" mass="198708">MDSALNAALEEICTHVEDGITLQSLFSKLILLLPTITPSFQLSIFTNLLRIPTLRFDPPNPNYDHQHHHLIKIFPKQTLSDNFVGIYDPQSLQQSQLRVLHLLANAKYNGITQTQLAKLLQIDPNNFHYVLRTLECKGLIVKRSALEQKRQIHTSTSSSVNYTPLNITTHLVYLRRYANKPLAKHQRFEFQITQFNQPHSQQQLHTDVRLADYEPPIKAICDKLANANGKVLLVSDIKKDLGYCGSRPKQRAWRQIATRLKAHQIVEQFDAKVNGKIEACLRLLDPITTESGNEDKNSNSGNTCQVTDQLVELPIEHQVFDVIDTAGSDGITIKEMCDRLQIDLKKNHIRLINLCRRFGMKVQEEQCLKSKTYRVWTSRNFNPELEVALIHKLDENKILDQHLCDSSSKIRTEFEASTFQGELVNPYKSEDVGAGAKLSCASPNIVESSNYVETPTNLQGPVPDQRGTISHSNPVSLPTEGNIALSEAFPSDALTPISDRSYQRYASLSLTADGTKKAIRILERLKDERFVLRPELNRWLNTFEKDKSKKVDRKTLDRILNKLQEQGQCKCIKIRIPVIAEYSKTTDCVIVVHPSISLSPELHDEMQDKVRSFKNYIHSKSTRPQKNDELIPVMEDIQKTQSLIVPGRQADKAEAMRANGFIVAKMIRAKLLHIFLWDCLHRSENSSDALSSNGLADNPHSSSKLFSLDAAMNAIPVELFLQVVGSTKKYEEMIDKCKKGLCLSDLPAIDTLAIGRLSLIIDILRRLKLIRVITSQSRDGVKTPHALTHMMELRPYIEEPLSNDAASLNFTSLDLRPRIRHDFVLSNRYAVDEYWRTLEYCYAAANRKAALYAFPGSVVHEVLSMYYSKRRHGLNHPNDEENEDSSLECKGNSSCRRKKDSPELRPAKHARIDTATGVMDKHIDEQHNMGIYAEEQATHMQEFEEVNYEIEGSQDCSPCISQRILTAMKPPRQSRFIWSDKTDRQLVIQYVRYRAVLGANYHRVDWASLSNLPAPPRACMRRMNFLNGNLRFRKAVNRLCTMLSERYAKQLEKSQNLSSNKDDCRLFVQPQSSKDVHNSFSPDVEIHMSSLNGEVWDNFENKSIETALDEILRCKKMAKLDASSQYDQSQYEDWNRYESRENEKTTAAIPSEIIQSHHGKPHTFSSQRSCLDMKFSRFLNNRPSIHGQVYESLAVSNAVELFKLVFLSTATNPQAPNLLADILRHYSEHDLVAAFNYLREKKIMVGGNGSDERFELSPQFLRSVSKSPFPFDTGKQAVKFSAWLKERDKDLTEMGTDLVEDLQCGDTFHLFALISSGELSISPSLPDNGVGEADDLRSGKRKPDASGSSFSDKAKKLKSSFGGEGEIISRREKGFPGIIISVHRTEVSKADILDLFRDNDNNNNEQHFDGNVQLDMGQSSNYSLTDHMSETFNSCDPVPEVKDHLESPWESMAGYVRRLMAVPSSQEQECAVCAEIFVVIYAAIQKAGDQGLSLGEISQIINLPGSDIDGLIVDALQAFGKALKVNAYDSVRIVDALYRHKYFLTTVAGFHPVVQPSSNKTIKKNDNTCQLSKSKESNSASAEVLRERISALDNVHKVTILNLPQEDVVPENKACDRNEGCMQDRLGSSRGDHEKEMVNFSSGKLCMPILPWINGDGTVNSIVFKGLRRHVLGLVMQNPGILEDDILRQMHVLNPQSCRTLLELMVLDKLITVRKMFQNRFGGGPSKLQNLIGSKSCQRKWICAEHFFANPMSTSLL</sequence>
<dbReference type="EMBL" id="DF973243">
    <property type="protein sequence ID" value="GAU22219.1"/>
    <property type="molecule type" value="Genomic_DNA"/>
</dbReference>
<proteinExistence type="predicted"/>
<dbReference type="InterPro" id="IPR035625">
    <property type="entry name" value="Tfc3-like_eWH"/>
</dbReference>
<keyword evidence="2" id="KW-0597">Phosphoprotein</keyword>
<dbReference type="GO" id="GO:0000127">
    <property type="term" value="C:transcription factor TFIIIC complex"/>
    <property type="evidence" value="ECO:0007669"/>
    <property type="project" value="InterPro"/>
</dbReference>
<dbReference type="FunFam" id="1.10.10.10:FF:000665">
    <property type="entry name" value="Uncharacterized protein"/>
    <property type="match status" value="1"/>
</dbReference>
<keyword evidence="3" id="KW-0238">DNA-binding</keyword>
<dbReference type="InterPro" id="IPR056063">
    <property type="entry name" value="DUF7646"/>
</dbReference>
<evidence type="ECO:0000256" key="6">
    <source>
        <dbReference type="SAM" id="MobiDB-lite"/>
    </source>
</evidence>
<dbReference type="GO" id="GO:0003677">
    <property type="term" value="F:DNA binding"/>
    <property type="evidence" value="ECO:0007669"/>
    <property type="project" value="UniProtKB-KW"/>
</dbReference>
<evidence type="ECO:0000256" key="5">
    <source>
        <dbReference type="ARBA" id="ARBA00023242"/>
    </source>
</evidence>
<feature type="domain" description="B-block binding subunit of TFIIIC" evidence="7">
    <location>
        <begin position="94"/>
        <end position="155"/>
    </location>
</feature>
<dbReference type="PANTHER" id="PTHR15180:SF1">
    <property type="entry name" value="GENERAL TRANSCRIPTION FACTOR 3C POLYPEPTIDE 1"/>
    <property type="match status" value="1"/>
</dbReference>
<dbReference type="InterPro" id="IPR007309">
    <property type="entry name" value="TFIIIC_Bblock-bd"/>
</dbReference>
<dbReference type="Gene3D" id="1.10.10.10">
    <property type="entry name" value="Winged helix-like DNA-binding domain superfamily/Winged helix DNA-binding domain"/>
    <property type="match status" value="1"/>
</dbReference>
<evidence type="ECO:0000256" key="3">
    <source>
        <dbReference type="ARBA" id="ARBA00023125"/>
    </source>
</evidence>
<comment type="subcellular location">
    <subcellularLocation>
        <location evidence="1">Nucleus</location>
    </subcellularLocation>
</comment>
<feature type="compositionally biased region" description="Basic and acidic residues" evidence="6">
    <location>
        <begin position="1334"/>
        <end position="1344"/>
    </location>
</feature>
<evidence type="ECO:0000256" key="1">
    <source>
        <dbReference type="ARBA" id="ARBA00004123"/>
    </source>
</evidence>
<keyword evidence="5" id="KW-0539">Nucleus</keyword>
<dbReference type="InterPro" id="IPR056467">
    <property type="entry name" value="eWH_GTF3C1"/>
</dbReference>
<evidence type="ECO:0000313" key="13">
    <source>
        <dbReference type="EMBL" id="GAU22219.1"/>
    </source>
</evidence>
<feature type="domain" description="DUF7646" evidence="11">
    <location>
        <begin position="301"/>
        <end position="384"/>
    </location>
</feature>
<dbReference type="Proteomes" id="UP000242715">
    <property type="component" value="Unassembled WGS sequence"/>
</dbReference>
<dbReference type="InterPro" id="IPR044210">
    <property type="entry name" value="Tfc3-like"/>
</dbReference>
<evidence type="ECO:0000259" key="10">
    <source>
        <dbReference type="Pfam" id="PF24538"/>
    </source>
</evidence>
<dbReference type="Pfam" id="PF24657">
    <property type="entry name" value="DUF7646"/>
    <property type="match status" value="1"/>
</dbReference>
<dbReference type="OrthoDB" id="68020at2759"/>
<evidence type="ECO:0000256" key="4">
    <source>
        <dbReference type="ARBA" id="ARBA00023163"/>
    </source>
</evidence>